<evidence type="ECO:0000313" key="3">
    <source>
        <dbReference type="Proteomes" id="UP000031668"/>
    </source>
</evidence>
<gene>
    <name evidence="2" type="ORF">RF11_14541</name>
</gene>
<dbReference type="Proteomes" id="UP000031668">
    <property type="component" value="Unassembled WGS sequence"/>
</dbReference>
<keyword evidence="1" id="KW-0732">Signal</keyword>
<dbReference type="AlphaFoldDB" id="A0A0C2IYH0"/>
<accession>A0A0C2IYH0</accession>
<feature type="signal peptide" evidence="1">
    <location>
        <begin position="1"/>
        <end position="20"/>
    </location>
</feature>
<name>A0A0C2IYH0_THEKT</name>
<evidence type="ECO:0000256" key="1">
    <source>
        <dbReference type="SAM" id="SignalP"/>
    </source>
</evidence>
<sequence length="385" mass="43931">MSSIFVVVLIYSWVFGEVYGVTTCYKVDGTDDTIVGISFNYRIRFVPTVLFISYRQTELYASFQTFLQREGKKRLIQQEDISCSEKRLEFSKLSEQNMFERSFIFLTLSLDYAGSQIIDNLSFKTRIKDRYHTAFGLSGATHISVKMTSTESTDFITAPDAAPEVPYLDHSGATDFSLQLFDHRTSLHLKIKTGSKILQKKITEYATLKVSLATETGVVVKDPAPIVKKVKISPFETNAIADLTSNFLITEEFVNYFIVFQLIGSDNEVLGKAVYPPKRTEFGQSTVKRSDFEIHGISYFVADTTKKIDSIKQAPLWFLKTRRSVYRCSLLFGPTVLIDYTWNGHILFSESRYNQDSLPDKFPGTQTMLHKNEFYLCKDAQTSTF</sequence>
<comment type="caution">
    <text evidence="2">The sequence shown here is derived from an EMBL/GenBank/DDBJ whole genome shotgun (WGS) entry which is preliminary data.</text>
</comment>
<reference evidence="2 3" key="1">
    <citation type="journal article" date="2014" name="Genome Biol. Evol.">
        <title>The genome of the myxosporean Thelohanellus kitauei shows adaptations to nutrient acquisition within its fish host.</title>
        <authorList>
            <person name="Yang Y."/>
            <person name="Xiong J."/>
            <person name="Zhou Z."/>
            <person name="Huo F."/>
            <person name="Miao W."/>
            <person name="Ran C."/>
            <person name="Liu Y."/>
            <person name="Zhang J."/>
            <person name="Feng J."/>
            <person name="Wang M."/>
            <person name="Wang M."/>
            <person name="Wang L."/>
            <person name="Yao B."/>
        </authorList>
    </citation>
    <scope>NUCLEOTIDE SEQUENCE [LARGE SCALE GENOMIC DNA]</scope>
    <source>
        <strain evidence="2">Wuqing</strain>
    </source>
</reference>
<keyword evidence="3" id="KW-1185">Reference proteome</keyword>
<organism evidence="2 3">
    <name type="scientific">Thelohanellus kitauei</name>
    <name type="common">Myxosporean</name>
    <dbReference type="NCBI Taxonomy" id="669202"/>
    <lineage>
        <taxon>Eukaryota</taxon>
        <taxon>Metazoa</taxon>
        <taxon>Cnidaria</taxon>
        <taxon>Myxozoa</taxon>
        <taxon>Myxosporea</taxon>
        <taxon>Bivalvulida</taxon>
        <taxon>Platysporina</taxon>
        <taxon>Myxobolidae</taxon>
        <taxon>Thelohanellus</taxon>
    </lineage>
</organism>
<feature type="chain" id="PRO_5002150891" evidence="1">
    <location>
        <begin position="21"/>
        <end position="385"/>
    </location>
</feature>
<dbReference type="EMBL" id="JWZT01002014">
    <property type="protein sequence ID" value="KII70579.1"/>
    <property type="molecule type" value="Genomic_DNA"/>
</dbReference>
<proteinExistence type="predicted"/>
<evidence type="ECO:0000313" key="2">
    <source>
        <dbReference type="EMBL" id="KII70579.1"/>
    </source>
</evidence>
<protein>
    <submittedName>
        <fullName evidence="2">Uncharacterized protein</fullName>
    </submittedName>
</protein>